<dbReference type="InterPro" id="IPR036390">
    <property type="entry name" value="WH_DNA-bd_sf"/>
</dbReference>
<dbReference type="Proteomes" id="UP000186905">
    <property type="component" value="Unassembled WGS sequence"/>
</dbReference>
<keyword evidence="3" id="KW-0804">Transcription</keyword>
<sequence>MSKQETVANILKKIEDNWPQSAEKGSPAILRLHRIHDYHQQDLIEILDQYDLQRADFSVLAALRRHGEPCCLSPTELYRSMLFSSGGLTKVLSRVTTLGLIERLDNPEDKRSKLVKLTEKGKELIDRIIQQLHNHEQEYVSVLSDKEQEQLNMLLEKLLTARE</sequence>
<evidence type="ECO:0000256" key="3">
    <source>
        <dbReference type="ARBA" id="ARBA00023163"/>
    </source>
</evidence>
<dbReference type="PROSITE" id="PS50995">
    <property type="entry name" value="HTH_MARR_2"/>
    <property type="match status" value="1"/>
</dbReference>
<organism evidence="5 6">
    <name type="scientific">Photobacterium proteolyticum</name>
    <dbReference type="NCBI Taxonomy" id="1903952"/>
    <lineage>
        <taxon>Bacteria</taxon>
        <taxon>Pseudomonadati</taxon>
        <taxon>Pseudomonadota</taxon>
        <taxon>Gammaproteobacteria</taxon>
        <taxon>Vibrionales</taxon>
        <taxon>Vibrionaceae</taxon>
        <taxon>Photobacterium</taxon>
    </lineage>
</organism>
<keyword evidence="6" id="KW-1185">Reference proteome</keyword>
<name>A0A1Q9GD25_9GAMM</name>
<dbReference type="SUPFAM" id="SSF46785">
    <property type="entry name" value="Winged helix' DNA-binding domain"/>
    <property type="match status" value="1"/>
</dbReference>
<evidence type="ECO:0000259" key="4">
    <source>
        <dbReference type="PROSITE" id="PS50995"/>
    </source>
</evidence>
<dbReference type="InterPro" id="IPR036388">
    <property type="entry name" value="WH-like_DNA-bd_sf"/>
</dbReference>
<evidence type="ECO:0000256" key="2">
    <source>
        <dbReference type="ARBA" id="ARBA00023125"/>
    </source>
</evidence>
<dbReference type="GO" id="GO:0003677">
    <property type="term" value="F:DNA binding"/>
    <property type="evidence" value="ECO:0007669"/>
    <property type="project" value="UniProtKB-KW"/>
</dbReference>
<keyword evidence="1" id="KW-0805">Transcription regulation</keyword>
<comment type="caution">
    <text evidence="5">The sequence shown here is derived from an EMBL/GenBank/DDBJ whole genome shotgun (WGS) entry which is preliminary data.</text>
</comment>
<feature type="domain" description="HTH marR-type" evidence="4">
    <location>
        <begin position="22"/>
        <end position="160"/>
    </location>
</feature>
<dbReference type="Gene3D" id="1.10.10.10">
    <property type="entry name" value="Winged helix-like DNA-binding domain superfamily/Winged helix DNA-binding domain"/>
    <property type="match status" value="1"/>
</dbReference>
<keyword evidence="2" id="KW-0238">DNA-binding</keyword>
<dbReference type="EMBL" id="MJIL01000092">
    <property type="protein sequence ID" value="OLQ72219.1"/>
    <property type="molecule type" value="Genomic_DNA"/>
</dbReference>
<dbReference type="AlphaFoldDB" id="A0A1Q9GD25"/>
<evidence type="ECO:0000313" key="6">
    <source>
        <dbReference type="Proteomes" id="UP000186905"/>
    </source>
</evidence>
<evidence type="ECO:0000256" key="1">
    <source>
        <dbReference type="ARBA" id="ARBA00023015"/>
    </source>
</evidence>
<dbReference type="InterPro" id="IPR000835">
    <property type="entry name" value="HTH_MarR-typ"/>
</dbReference>
<accession>A0A1Q9GD25</accession>
<protein>
    <submittedName>
        <fullName evidence="5">Transcriptional regulator</fullName>
    </submittedName>
</protein>
<proteinExistence type="predicted"/>
<reference evidence="5 6" key="1">
    <citation type="submission" date="2016-09" db="EMBL/GenBank/DDBJ databases">
        <title>Photobacterium proteolyticum sp. nov. a protease producing bacterium isolated from ocean sediments of Laizhou Bay.</title>
        <authorList>
            <person name="Li Y."/>
        </authorList>
    </citation>
    <scope>NUCLEOTIDE SEQUENCE [LARGE SCALE GENOMIC DNA]</scope>
    <source>
        <strain evidence="5 6">13-12</strain>
    </source>
</reference>
<dbReference type="Pfam" id="PF12802">
    <property type="entry name" value="MarR_2"/>
    <property type="match status" value="1"/>
</dbReference>
<dbReference type="STRING" id="1903952.BIT28_24685"/>
<dbReference type="RefSeq" id="WP_075767196.1">
    <property type="nucleotide sequence ID" value="NZ_MJIL01000092.1"/>
</dbReference>
<dbReference type="PRINTS" id="PR00598">
    <property type="entry name" value="HTHMARR"/>
</dbReference>
<dbReference type="PANTHER" id="PTHR42756">
    <property type="entry name" value="TRANSCRIPTIONAL REGULATOR, MARR"/>
    <property type="match status" value="1"/>
</dbReference>
<dbReference type="PANTHER" id="PTHR42756:SF1">
    <property type="entry name" value="TRANSCRIPTIONAL REPRESSOR OF EMRAB OPERON"/>
    <property type="match status" value="1"/>
</dbReference>
<dbReference type="SMART" id="SM00347">
    <property type="entry name" value="HTH_MARR"/>
    <property type="match status" value="1"/>
</dbReference>
<evidence type="ECO:0000313" key="5">
    <source>
        <dbReference type="EMBL" id="OLQ72219.1"/>
    </source>
</evidence>
<dbReference type="GO" id="GO:0003700">
    <property type="term" value="F:DNA-binding transcription factor activity"/>
    <property type="evidence" value="ECO:0007669"/>
    <property type="project" value="InterPro"/>
</dbReference>
<gene>
    <name evidence="5" type="ORF">BIT28_24685</name>
</gene>
<dbReference type="OrthoDB" id="32523at2"/>